<sequence>MGTVWTDIMETLARIDSMDPGAASADAAEIARIAARAQAVADRLRTAFAPGGQLAGWAAEGSSDAGQALASRIGIAAGGLAPAAGALGRAAAVLTASHAVRPRIASLAPMAHTGDPALVSTLVATINLAMVGTYNHPMAIDVQASSAGDGGTNAGGPVSAATGSNGAGDLTRTTADPSTANRAGDTPVGLAPQNTRTPETPKPSATTTPAAASTTTPAAVARTPSTGTSPTVTPAGRTGSGPSGPAAPASRGTPSTLRPAGIAPVGTSTGRGTLGSTTASTLGSPRAGSPSPSTVRPFTTPLGASPTVGTTASTAQRGATGGTPVGAGATKSRDEKSRGPSPYLRSRSEGELLLGEQPLVTPAVLALPVDPIVDDDAGEPEREE</sequence>
<evidence type="ECO:0008006" key="4">
    <source>
        <dbReference type="Google" id="ProtNLM"/>
    </source>
</evidence>
<accession>A0A7I9VBE0</accession>
<feature type="region of interest" description="Disordered" evidence="1">
    <location>
        <begin position="148"/>
        <end position="355"/>
    </location>
</feature>
<dbReference type="EMBL" id="BJOV01000005">
    <property type="protein sequence ID" value="GEE02451.1"/>
    <property type="molecule type" value="Genomic_DNA"/>
</dbReference>
<evidence type="ECO:0000313" key="3">
    <source>
        <dbReference type="Proteomes" id="UP000444960"/>
    </source>
</evidence>
<proteinExistence type="predicted"/>
<feature type="compositionally biased region" description="Low complexity" evidence="1">
    <location>
        <begin position="202"/>
        <end position="237"/>
    </location>
</feature>
<name>A0A7I9VBE0_9ACTN</name>
<evidence type="ECO:0000256" key="1">
    <source>
        <dbReference type="SAM" id="MobiDB-lite"/>
    </source>
</evidence>
<keyword evidence="3" id="KW-1185">Reference proteome</keyword>
<evidence type="ECO:0000313" key="2">
    <source>
        <dbReference type="EMBL" id="GEE02451.1"/>
    </source>
</evidence>
<dbReference type="Proteomes" id="UP000444960">
    <property type="component" value="Unassembled WGS sequence"/>
</dbReference>
<organism evidence="2 3">
    <name type="scientific">Gordonia spumicola</name>
    <dbReference type="NCBI Taxonomy" id="589161"/>
    <lineage>
        <taxon>Bacteria</taxon>
        <taxon>Bacillati</taxon>
        <taxon>Actinomycetota</taxon>
        <taxon>Actinomycetes</taxon>
        <taxon>Mycobacteriales</taxon>
        <taxon>Gordoniaceae</taxon>
        <taxon>Gordonia</taxon>
    </lineage>
</organism>
<comment type="caution">
    <text evidence="2">The sequence shown here is derived from an EMBL/GenBank/DDBJ whole genome shotgun (WGS) entry which is preliminary data.</text>
</comment>
<reference evidence="3" key="1">
    <citation type="submission" date="2019-06" db="EMBL/GenBank/DDBJ databases">
        <title>Gordonia isolated from sludge of a wastewater treatment plant.</title>
        <authorList>
            <person name="Tamura T."/>
            <person name="Aoyama K."/>
            <person name="Kang Y."/>
            <person name="Saito S."/>
            <person name="Akiyama N."/>
            <person name="Yazawa K."/>
            <person name="Gonoi T."/>
            <person name="Mikami Y."/>
        </authorList>
    </citation>
    <scope>NUCLEOTIDE SEQUENCE [LARGE SCALE GENOMIC DNA]</scope>
    <source>
        <strain evidence="3">NBRC 107696</strain>
    </source>
</reference>
<feature type="compositionally biased region" description="Polar residues" evidence="1">
    <location>
        <begin position="307"/>
        <end position="317"/>
    </location>
</feature>
<protein>
    <recommendedName>
        <fullName evidence="4">PPE family protein</fullName>
    </recommendedName>
</protein>
<gene>
    <name evidence="2" type="ORF">nbrc107696_28970</name>
</gene>
<feature type="compositionally biased region" description="Low complexity" evidence="1">
    <location>
        <begin position="243"/>
        <end position="256"/>
    </location>
</feature>
<feature type="compositionally biased region" description="Low complexity" evidence="1">
    <location>
        <begin position="266"/>
        <end position="284"/>
    </location>
</feature>
<feature type="compositionally biased region" description="Polar residues" evidence="1">
    <location>
        <begin position="171"/>
        <end position="181"/>
    </location>
</feature>
<dbReference type="AlphaFoldDB" id="A0A7I9VBE0"/>